<dbReference type="OrthoDB" id="10520829at2759"/>
<keyword evidence="2" id="KW-1185">Reference proteome</keyword>
<dbReference type="Proteomes" id="UP000886520">
    <property type="component" value="Chromosome 8"/>
</dbReference>
<sequence>MTFVFLLAEEPERSEVSLPHLRLGGVVKDTKEPITAPWDSKEGNILALTYPGGVMDAAKSMGDKGAEASFKPAADAPEETLTPEVFFEHLSPIVINGEEYLFLHVLG</sequence>
<name>A0A9D4UYC2_ADICA</name>
<protein>
    <submittedName>
        <fullName evidence="1">Uncharacterized protein</fullName>
    </submittedName>
</protein>
<evidence type="ECO:0000313" key="2">
    <source>
        <dbReference type="Proteomes" id="UP000886520"/>
    </source>
</evidence>
<proteinExistence type="predicted"/>
<evidence type="ECO:0000313" key="1">
    <source>
        <dbReference type="EMBL" id="KAI5076007.1"/>
    </source>
</evidence>
<accession>A0A9D4UYC2</accession>
<dbReference type="AlphaFoldDB" id="A0A9D4UYC2"/>
<dbReference type="EMBL" id="JABFUD020000008">
    <property type="protein sequence ID" value="KAI5076007.1"/>
    <property type="molecule type" value="Genomic_DNA"/>
</dbReference>
<gene>
    <name evidence="1" type="ORF">GOP47_0008072</name>
</gene>
<reference evidence="1" key="1">
    <citation type="submission" date="2021-01" db="EMBL/GenBank/DDBJ databases">
        <title>Adiantum capillus-veneris genome.</title>
        <authorList>
            <person name="Fang Y."/>
            <person name="Liao Q."/>
        </authorList>
    </citation>
    <scope>NUCLEOTIDE SEQUENCE</scope>
    <source>
        <strain evidence="1">H3</strain>
        <tissue evidence="1">Leaf</tissue>
    </source>
</reference>
<organism evidence="1 2">
    <name type="scientific">Adiantum capillus-veneris</name>
    <name type="common">Maidenhair fern</name>
    <dbReference type="NCBI Taxonomy" id="13818"/>
    <lineage>
        <taxon>Eukaryota</taxon>
        <taxon>Viridiplantae</taxon>
        <taxon>Streptophyta</taxon>
        <taxon>Embryophyta</taxon>
        <taxon>Tracheophyta</taxon>
        <taxon>Polypodiopsida</taxon>
        <taxon>Polypodiidae</taxon>
        <taxon>Polypodiales</taxon>
        <taxon>Pteridineae</taxon>
        <taxon>Pteridaceae</taxon>
        <taxon>Vittarioideae</taxon>
        <taxon>Adiantum</taxon>
    </lineage>
</organism>
<comment type="caution">
    <text evidence="1">The sequence shown here is derived from an EMBL/GenBank/DDBJ whole genome shotgun (WGS) entry which is preliminary data.</text>
</comment>